<accession>A0A9P6KFN9</accession>
<proteinExistence type="predicted"/>
<sequence>MKILSVLSIVSVIACFAGMADAQTVDELDCDKPNAHYWMDGVMCLQKIIDRGVVGGGHAMGDMGFCRCSAGGKRYQRVAQYVINQSKFRGCRMFYATENVISAGGYDFSFGKYDCSGL</sequence>
<protein>
    <submittedName>
        <fullName evidence="2">Uncharacterized protein</fullName>
    </submittedName>
</protein>
<feature type="chain" id="PRO_5040291162" evidence="1">
    <location>
        <begin position="23"/>
        <end position="118"/>
    </location>
</feature>
<dbReference type="EMBL" id="JAABOA010000786">
    <property type="protein sequence ID" value="KAF9583178.1"/>
    <property type="molecule type" value="Genomic_DNA"/>
</dbReference>
<keyword evidence="3" id="KW-1185">Reference proteome</keyword>
<evidence type="ECO:0000313" key="3">
    <source>
        <dbReference type="Proteomes" id="UP000780801"/>
    </source>
</evidence>
<organism evidence="2 3">
    <name type="scientific">Lunasporangiospora selenospora</name>
    <dbReference type="NCBI Taxonomy" id="979761"/>
    <lineage>
        <taxon>Eukaryota</taxon>
        <taxon>Fungi</taxon>
        <taxon>Fungi incertae sedis</taxon>
        <taxon>Mucoromycota</taxon>
        <taxon>Mortierellomycotina</taxon>
        <taxon>Mortierellomycetes</taxon>
        <taxon>Mortierellales</taxon>
        <taxon>Mortierellaceae</taxon>
        <taxon>Lunasporangiospora</taxon>
    </lineage>
</organism>
<evidence type="ECO:0000256" key="1">
    <source>
        <dbReference type="SAM" id="SignalP"/>
    </source>
</evidence>
<comment type="caution">
    <text evidence="2">The sequence shown here is derived from an EMBL/GenBank/DDBJ whole genome shotgun (WGS) entry which is preliminary data.</text>
</comment>
<dbReference type="PROSITE" id="PS51257">
    <property type="entry name" value="PROKAR_LIPOPROTEIN"/>
    <property type="match status" value="1"/>
</dbReference>
<feature type="signal peptide" evidence="1">
    <location>
        <begin position="1"/>
        <end position="22"/>
    </location>
</feature>
<dbReference type="AlphaFoldDB" id="A0A9P6KFN9"/>
<reference evidence="2" key="1">
    <citation type="journal article" date="2020" name="Fungal Divers.">
        <title>Resolving the Mortierellaceae phylogeny through synthesis of multi-gene phylogenetics and phylogenomics.</title>
        <authorList>
            <person name="Vandepol N."/>
            <person name="Liber J."/>
            <person name="Desiro A."/>
            <person name="Na H."/>
            <person name="Kennedy M."/>
            <person name="Barry K."/>
            <person name="Grigoriev I.V."/>
            <person name="Miller A.N."/>
            <person name="O'Donnell K."/>
            <person name="Stajich J.E."/>
            <person name="Bonito G."/>
        </authorList>
    </citation>
    <scope>NUCLEOTIDE SEQUENCE</scope>
    <source>
        <strain evidence="2">KOD1015</strain>
    </source>
</reference>
<gene>
    <name evidence="2" type="ORF">BGW38_010087</name>
</gene>
<keyword evidence="1" id="KW-0732">Signal</keyword>
<evidence type="ECO:0000313" key="2">
    <source>
        <dbReference type="EMBL" id="KAF9583178.1"/>
    </source>
</evidence>
<dbReference type="Proteomes" id="UP000780801">
    <property type="component" value="Unassembled WGS sequence"/>
</dbReference>
<name>A0A9P6KFN9_9FUNG</name>